<reference evidence="9 10" key="1">
    <citation type="submission" date="2015-09" db="EMBL/GenBank/DDBJ databases">
        <title>Identification and resolution of microdiversity through metagenomic sequencing of parallel consortia.</title>
        <authorList>
            <person name="Nelson W.C."/>
            <person name="Romine M.F."/>
            <person name="Lindemann S.R."/>
        </authorList>
    </citation>
    <scope>NUCLEOTIDE SEQUENCE [LARGE SCALE GENOMIC DNA]</scope>
    <source>
        <strain evidence="9">Ana</strain>
    </source>
</reference>
<dbReference type="InterPro" id="IPR050556">
    <property type="entry name" value="Type_II_TA_system_RNase"/>
</dbReference>
<proteinExistence type="inferred from homology"/>
<evidence type="ECO:0000313" key="9">
    <source>
        <dbReference type="EMBL" id="KPQ36076.1"/>
    </source>
</evidence>
<evidence type="ECO:0000313" key="10">
    <source>
        <dbReference type="Proteomes" id="UP000050465"/>
    </source>
</evidence>
<dbReference type="PATRIC" id="fig|1666911.3.peg.3835"/>
<evidence type="ECO:0000256" key="5">
    <source>
        <dbReference type="ARBA" id="ARBA00022801"/>
    </source>
</evidence>
<keyword evidence="3" id="KW-0540">Nuclease</keyword>
<evidence type="ECO:0000256" key="6">
    <source>
        <dbReference type="ARBA" id="ARBA00022842"/>
    </source>
</evidence>
<evidence type="ECO:0000256" key="7">
    <source>
        <dbReference type="ARBA" id="ARBA00038093"/>
    </source>
</evidence>
<dbReference type="InterPro" id="IPR029060">
    <property type="entry name" value="PIN-like_dom_sf"/>
</dbReference>
<accession>A0A0P7ZZQ0</accession>
<evidence type="ECO:0000259" key="8">
    <source>
        <dbReference type="Pfam" id="PF01850"/>
    </source>
</evidence>
<keyword evidence="2" id="KW-1277">Toxin-antitoxin system</keyword>
<dbReference type="InterPro" id="IPR002716">
    <property type="entry name" value="PIN_dom"/>
</dbReference>
<dbReference type="GO" id="GO:0016787">
    <property type="term" value="F:hydrolase activity"/>
    <property type="evidence" value="ECO:0007669"/>
    <property type="project" value="UniProtKB-KW"/>
</dbReference>
<name>A0A0P7ZZQ0_9CYAN</name>
<protein>
    <submittedName>
        <fullName evidence="9">Toxin-antitoxin system VapC family toxin component</fullName>
    </submittedName>
</protein>
<sequence>MSGKRYLLDTNAIIALLANNSQVFEVTQQADWIGISVIGQLEFLAFDALSPSDQILFERFKQRVDVINLSSDQTELLSGIIEIRQNYRLKLPDAIIAATAIHTLSTLVTADKEFQKIKELSIYWF</sequence>
<comment type="caution">
    <text evidence="9">The sequence shown here is derived from an EMBL/GenBank/DDBJ whole genome shotgun (WGS) entry which is preliminary data.</text>
</comment>
<dbReference type="STRING" id="1666911.HLUCCA11_07645"/>
<dbReference type="PANTHER" id="PTHR33653:SF1">
    <property type="entry name" value="RIBONUCLEASE VAPC2"/>
    <property type="match status" value="1"/>
</dbReference>
<dbReference type="AlphaFoldDB" id="A0A0P7ZZQ0"/>
<dbReference type="Gene3D" id="3.40.50.1010">
    <property type="entry name" value="5'-nuclease"/>
    <property type="match status" value="1"/>
</dbReference>
<dbReference type="CDD" id="cd18738">
    <property type="entry name" value="PIN_VapC4-5_FitB-like"/>
    <property type="match status" value="1"/>
</dbReference>
<evidence type="ECO:0000256" key="4">
    <source>
        <dbReference type="ARBA" id="ARBA00022723"/>
    </source>
</evidence>
<dbReference type="GO" id="GO:0004518">
    <property type="term" value="F:nuclease activity"/>
    <property type="evidence" value="ECO:0007669"/>
    <property type="project" value="UniProtKB-KW"/>
</dbReference>
<evidence type="ECO:0000256" key="3">
    <source>
        <dbReference type="ARBA" id="ARBA00022722"/>
    </source>
</evidence>
<dbReference type="EMBL" id="LJZR01000008">
    <property type="protein sequence ID" value="KPQ36076.1"/>
    <property type="molecule type" value="Genomic_DNA"/>
</dbReference>
<organism evidence="9 10">
    <name type="scientific">Phormidesmis priestleyi Ana</name>
    <dbReference type="NCBI Taxonomy" id="1666911"/>
    <lineage>
        <taxon>Bacteria</taxon>
        <taxon>Bacillati</taxon>
        <taxon>Cyanobacteriota</taxon>
        <taxon>Cyanophyceae</taxon>
        <taxon>Leptolyngbyales</taxon>
        <taxon>Leptolyngbyaceae</taxon>
        <taxon>Phormidesmis</taxon>
    </lineage>
</organism>
<dbReference type="Pfam" id="PF01850">
    <property type="entry name" value="PIN"/>
    <property type="match status" value="1"/>
</dbReference>
<comment type="similarity">
    <text evidence="7">Belongs to the PINc/VapC protein family.</text>
</comment>
<evidence type="ECO:0000256" key="1">
    <source>
        <dbReference type="ARBA" id="ARBA00001946"/>
    </source>
</evidence>
<dbReference type="Proteomes" id="UP000050465">
    <property type="component" value="Unassembled WGS sequence"/>
</dbReference>
<dbReference type="SUPFAM" id="SSF88723">
    <property type="entry name" value="PIN domain-like"/>
    <property type="match status" value="1"/>
</dbReference>
<keyword evidence="5" id="KW-0378">Hydrolase</keyword>
<dbReference type="GO" id="GO:0046872">
    <property type="term" value="F:metal ion binding"/>
    <property type="evidence" value="ECO:0007669"/>
    <property type="project" value="UniProtKB-KW"/>
</dbReference>
<evidence type="ECO:0000256" key="2">
    <source>
        <dbReference type="ARBA" id="ARBA00022649"/>
    </source>
</evidence>
<keyword evidence="4" id="KW-0479">Metal-binding</keyword>
<feature type="domain" description="PIN" evidence="8">
    <location>
        <begin position="6"/>
        <end position="119"/>
    </location>
</feature>
<comment type="cofactor">
    <cofactor evidence="1">
        <name>Mg(2+)</name>
        <dbReference type="ChEBI" id="CHEBI:18420"/>
    </cofactor>
</comment>
<keyword evidence="6" id="KW-0460">Magnesium</keyword>
<dbReference type="PANTHER" id="PTHR33653">
    <property type="entry name" value="RIBONUCLEASE VAPC2"/>
    <property type="match status" value="1"/>
</dbReference>
<gene>
    <name evidence="9" type="ORF">HLUCCA11_07645</name>
</gene>